<reference evidence="1 2" key="1">
    <citation type="submission" date="2020-04" db="EMBL/GenBank/DDBJ databases">
        <authorList>
            <person name="Hitch T.C.A."/>
            <person name="Wylensek D."/>
            <person name="Clavel T."/>
        </authorList>
    </citation>
    <scope>NUCLEOTIDE SEQUENCE [LARGE SCALE GENOMIC DNA]</scope>
    <source>
        <strain evidence="1 2">WCA-380-WT-3C</strain>
    </source>
</reference>
<dbReference type="RefSeq" id="WP_143349857.1">
    <property type="nucleotide sequence ID" value="NZ_JAKYKW010000120.1"/>
</dbReference>
<name>A0A7X9NN49_9ENTE</name>
<proteinExistence type="predicted"/>
<gene>
    <name evidence="1" type="ORF">HF857_09385</name>
</gene>
<sequence>MAGTMNVEKYFVEENNVLIVDGNKAIIKTSDDKLVEIPKALLEQYTMQRLKEKHFLNEREMFNQSNPKPFDVILNDFEEVLITYQEINQCSLEHLYKCQLYLISNLSHKQYKHSLYAITRIFLSRNQLAEIENKEKLYNQPIFYAVHEFLKGLSKSKPIKLSGYKTYHLSRDITRIITEYGEAQGINKEDLKKYINKSAEKYNIEKIFD</sequence>
<dbReference type="EMBL" id="JABAFV010000017">
    <property type="protein sequence ID" value="NME50422.1"/>
    <property type="molecule type" value="Genomic_DNA"/>
</dbReference>
<evidence type="ECO:0000313" key="2">
    <source>
        <dbReference type="Proteomes" id="UP000588071"/>
    </source>
</evidence>
<evidence type="ECO:0000313" key="1">
    <source>
        <dbReference type="EMBL" id="NME50422.1"/>
    </source>
</evidence>
<dbReference type="AlphaFoldDB" id="A0A7X9NN49"/>
<dbReference type="Proteomes" id="UP000588071">
    <property type="component" value="Unassembled WGS sequence"/>
</dbReference>
<comment type="caution">
    <text evidence="1">The sequence shown here is derived from an EMBL/GenBank/DDBJ whole genome shotgun (WGS) entry which is preliminary data.</text>
</comment>
<accession>A0A7X9NN49</accession>
<organism evidence="1 2">
    <name type="scientific">Enterococcus cecorum</name>
    <dbReference type="NCBI Taxonomy" id="44008"/>
    <lineage>
        <taxon>Bacteria</taxon>
        <taxon>Bacillati</taxon>
        <taxon>Bacillota</taxon>
        <taxon>Bacilli</taxon>
        <taxon>Lactobacillales</taxon>
        <taxon>Enterococcaceae</taxon>
        <taxon>Enterococcus</taxon>
    </lineage>
</organism>
<protein>
    <submittedName>
        <fullName evidence="1">Uncharacterized protein</fullName>
    </submittedName>
</protein>